<name>A0A1F7W4K6_9BACT</name>
<dbReference type="EMBL" id="MGFD01000037">
    <property type="protein sequence ID" value="OGL97689.1"/>
    <property type="molecule type" value="Genomic_DNA"/>
</dbReference>
<evidence type="ECO:0000313" key="1">
    <source>
        <dbReference type="EMBL" id="OGL97689.1"/>
    </source>
</evidence>
<sequence length="208" mass="23121">MGKNILAIEFILCVFGLLVWNRVDLGPQETVRVYRNQSLVSNPSYSTGHIFRRGETISTGKNEFVEVLVGELIVIDLDENTNLELKSLSRNNVRVGFGHGRILVTATDGGVITVDTPTAQNTLKTSGKLSASREDLAKASFIGYDFNRLTSIIPIVNTIHTSIPLLNQTFEVTNPITIHDVNPPTVENISFDEKTDGRREFYEWAAQN</sequence>
<evidence type="ECO:0008006" key="3">
    <source>
        <dbReference type="Google" id="ProtNLM"/>
    </source>
</evidence>
<organism evidence="1 2">
    <name type="scientific">Candidatus Uhrbacteria bacterium RIFOXYB2_FULL_45_11</name>
    <dbReference type="NCBI Taxonomy" id="1802421"/>
    <lineage>
        <taxon>Bacteria</taxon>
        <taxon>Candidatus Uhriibacteriota</taxon>
    </lineage>
</organism>
<evidence type="ECO:0000313" key="2">
    <source>
        <dbReference type="Proteomes" id="UP000177331"/>
    </source>
</evidence>
<reference evidence="1 2" key="1">
    <citation type="journal article" date="2016" name="Nat. Commun.">
        <title>Thousands of microbial genomes shed light on interconnected biogeochemical processes in an aquifer system.</title>
        <authorList>
            <person name="Anantharaman K."/>
            <person name="Brown C.T."/>
            <person name="Hug L.A."/>
            <person name="Sharon I."/>
            <person name="Castelle C.J."/>
            <person name="Probst A.J."/>
            <person name="Thomas B.C."/>
            <person name="Singh A."/>
            <person name="Wilkins M.J."/>
            <person name="Karaoz U."/>
            <person name="Brodie E.L."/>
            <person name="Williams K.H."/>
            <person name="Hubbard S.S."/>
            <person name="Banfield J.F."/>
        </authorList>
    </citation>
    <scope>NUCLEOTIDE SEQUENCE [LARGE SCALE GENOMIC DNA]</scope>
</reference>
<gene>
    <name evidence="1" type="ORF">A2318_03750</name>
</gene>
<dbReference type="Proteomes" id="UP000177331">
    <property type="component" value="Unassembled WGS sequence"/>
</dbReference>
<protein>
    <recommendedName>
        <fullName evidence="3">FecR protein domain-containing protein</fullName>
    </recommendedName>
</protein>
<dbReference type="AlphaFoldDB" id="A0A1F7W4K6"/>
<accession>A0A1F7W4K6</accession>
<proteinExistence type="predicted"/>
<comment type="caution">
    <text evidence="1">The sequence shown here is derived from an EMBL/GenBank/DDBJ whole genome shotgun (WGS) entry which is preliminary data.</text>
</comment>